<protein>
    <submittedName>
        <fullName evidence="1">Uncharacterized protein</fullName>
    </submittedName>
</protein>
<name>A0ABR5KR54_PSEAV</name>
<dbReference type="Proteomes" id="UP000037943">
    <property type="component" value="Unassembled WGS sequence"/>
</dbReference>
<proteinExistence type="predicted"/>
<comment type="caution">
    <text evidence="1">The sequence shown here is derived from an EMBL/GenBank/DDBJ whole genome shotgun (WGS) entry which is preliminary data.</text>
</comment>
<reference evidence="1 3" key="1">
    <citation type="submission" date="2015-07" db="EMBL/GenBank/DDBJ databases">
        <authorList>
            <person name="O'Brien H.E."/>
            <person name="Thakur S."/>
            <person name="Gong Y."/>
            <person name="Wang P.W."/>
            <person name="Guttman D.S."/>
        </authorList>
    </citation>
    <scope>NUCLEOTIDE SEQUENCE [LARGE SCALE GENOMIC DNA]</scope>
    <source>
        <strain evidence="1 3">107</strain>
    </source>
</reference>
<dbReference type="EMBL" id="LGLK01000057">
    <property type="protein sequence ID" value="KPC17186.1"/>
    <property type="molecule type" value="Genomic_DNA"/>
</dbReference>
<organism evidence="1 3">
    <name type="scientific">Pseudomonas amygdali pv. lachrymans</name>
    <name type="common">Pseudomonas syringae pv. lachrymans</name>
    <dbReference type="NCBI Taxonomy" id="53707"/>
    <lineage>
        <taxon>Bacteria</taxon>
        <taxon>Pseudomonadati</taxon>
        <taxon>Pseudomonadota</taxon>
        <taxon>Gammaproteobacteria</taxon>
        <taxon>Pseudomonadales</taxon>
        <taxon>Pseudomonadaceae</taxon>
        <taxon>Pseudomonas</taxon>
        <taxon>Pseudomonas amygdali</taxon>
    </lineage>
</organism>
<evidence type="ECO:0000313" key="1">
    <source>
        <dbReference type="EMBL" id="KPC17186.1"/>
    </source>
</evidence>
<keyword evidence="3" id="KW-1185">Reference proteome</keyword>
<accession>A0ABR5KR54</accession>
<sequence>MALFNVPKGYKRTWPFNHIAADFRLLRVFPAIPIKAMVNPLGIQRKTHHD</sequence>
<gene>
    <name evidence="1" type="ORF">AC499_0388</name>
    <name evidence="2" type="ORF">AC499_1347</name>
</gene>
<reference evidence="1 3" key="2">
    <citation type="submission" date="2015-10" db="EMBL/GenBank/DDBJ databases">
        <title>Comparative genomics and high-throughput reverse genetic screens identify a new phytobacterial MAMP and an Arabidopsis receptor required for immune elicitation.</title>
        <authorList>
            <person name="Mott G.A."/>
            <person name="Thakur S."/>
            <person name="Wang P.W."/>
            <person name="Desveaux D."/>
            <person name="Guttman D.S."/>
        </authorList>
    </citation>
    <scope>NUCLEOTIDE SEQUENCE [LARGE SCALE GENOMIC DNA]</scope>
    <source>
        <strain evidence="1 3">107</strain>
    </source>
</reference>
<evidence type="ECO:0000313" key="3">
    <source>
        <dbReference type="Proteomes" id="UP000037943"/>
    </source>
</evidence>
<evidence type="ECO:0000313" key="2">
    <source>
        <dbReference type="EMBL" id="KPC18145.1"/>
    </source>
</evidence>
<dbReference type="EMBL" id="LGLK01000057">
    <property type="protein sequence ID" value="KPC18145.1"/>
    <property type="molecule type" value="Genomic_DNA"/>
</dbReference>